<dbReference type="GO" id="GO:0006415">
    <property type="term" value="P:translational termination"/>
    <property type="evidence" value="ECO:0007669"/>
    <property type="project" value="UniProtKB-UniRule"/>
</dbReference>
<proteinExistence type="inferred from homology"/>
<dbReference type="InterPro" id="IPR002661">
    <property type="entry name" value="Ribosome_recyc_fac"/>
</dbReference>
<evidence type="ECO:0000256" key="1">
    <source>
        <dbReference type="ARBA" id="ARBA00004496"/>
    </source>
</evidence>
<sequence>MELDLYLMEAEEGMSTAVENYGINISRISAGRANPMILNSVKMDYYGTPTPINQLASISVPEPRQLLIKPFEQNINKDIVAVINSASLGLNAVDEGHQARITFPELTTDRRRQLVKNLSEFTEQAKIGVRAARQDANKMIKKDDELSEDDVRAYLDEIQKLTNSFTAKIDAMTKEKTQELMTI</sequence>
<comment type="caution">
    <text evidence="7">The sequence shown here is derived from an EMBL/GenBank/DDBJ whole genome shotgun (WGS) entry which is preliminary data.</text>
</comment>
<dbReference type="InterPro" id="IPR036191">
    <property type="entry name" value="RRF_sf"/>
</dbReference>
<dbReference type="Proteomes" id="UP000291072">
    <property type="component" value="Unassembled WGS sequence"/>
</dbReference>
<comment type="subcellular location">
    <subcellularLocation>
        <location evidence="1 5">Cytoplasm</location>
    </subcellularLocation>
</comment>
<dbReference type="InterPro" id="IPR023584">
    <property type="entry name" value="Ribosome_recyc_fac_dom"/>
</dbReference>
<dbReference type="GO" id="GO:0043023">
    <property type="term" value="F:ribosomal large subunit binding"/>
    <property type="evidence" value="ECO:0007669"/>
    <property type="project" value="TreeGrafter"/>
</dbReference>
<evidence type="ECO:0000256" key="3">
    <source>
        <dbReference type="ARBA" id="ARBA00022490"/>
    </source>
</evidence>
<evidence type="ECO:0000313" key="7">
    <source>
        <dbReference type="EMBL" id="TCG11401.1"/>
    </source>
</evidence>
<keyword evidence="3 5" id="KW-0963">Cytoplasm</keyword>
<dbReference type="NCBIfam" id="TIGR00496">
    <property type="entry name" value="frr"/>
    <property type="match status" value="1"/>
</dbReference>
<dbReference type="PANTHER" id="PTHR20982">
    <property type="entry name" value="RIBOSOME RECYCLING FACTOR"/>
    <property type="match status" value="1"/>
</dbReference>
<dbReference type="OrthoDB" id="9804006at2"/>
<evidence type="ECO:0000313" key="8">
    <source>
        <dbReference type="Proteomes" id="UP000291072"/>
    </source>
</evidence>
<dbReference type="AlphaFoldDB" id="A0A4R0XWP4"/>
<accession>A0A4R0XWP4</accession>
<comment type="similarity">
    <text evidence="2 5">Belongs to the RRF family.</text>
</comment>
<organism evidence="7 8">
    <name type="scientific">Mycoplasma todarodis</name>
    <dbReference type="NCBI Taxonomy" id="1937191"/>
    <lineage>
        <taxon>Bacteria</taxon>
        <taxon>Bacillati</taxon>
        <taxon>Mycoplasmatota</taxon>
        <taxon>Mollicutes</taxon>
        <taxon>Mycoplasmataceae</taxon>
        <taxon>Mycoplasma</taxon>
    </lineage>
</organism>
<evidence type="ECO:0000259" key="6">
    <source>
        <dbReference type="Pfam" id="PF01765"/>
    </source>
</evidence>
<dbReference type="PANTHER" id="PTHR20982:SF3">
    <property type="entry name" value="MITOCHONDRIAL RIBOSOME RECYCLING FACTOR PSEUDO 1"/>
    <property type="match status" value="1"/>
</dbReference>
<dbReference type="Pfam" id="PF01765">
    <property type="entry name" value="RRF"/>
    <property type="match status" value="1"/>
</dbReference>
<dbReference type="Gene3D" id="1.10.132.20">
    <property type="entry name" value="Ribosome-recycling factor"/>
    <property type="match status" value="1"/>
</dbReference>
<dbReference type="CDD" id="cd00520">
    <property type="entry name" value="RRF"/>
    <property type="match status" value="1"/>
</dbReference>
<dbReference type="GO" id="GO:0005737">
    <property type="term" value="C:cytoplasm"/>
    <property type="evidence" value="ECO:0007669"/>
    <property type="project" value="UniProtKB-SubCell"/>
</dbReference>
<protein>
    <recommendedName>
        <fullName evidence="5">Ribosome-recycling factor</fullName>
        <shortName evidence="5">RRF</shortName>
    </recommendedName>
    <alternativeName>
        <fullName evidence="5">Ribosome-releasing factor</fullName>
    </alternativeName>
</protein>
<keyword evidence="4 5" id="KW-0648">Protein biosynthesis</keyword>
<feature type="domain" description="Ribosome recycling factor" evidence="6">
    <location>
        <begin position="24"/>
        <end position="181"/>
    </location>
</feature>
<evidence type="ECO:0000256" key="2">
    <source>
        <dbReference type="ARBA" id="ARBA00005912"/>
    </source>
</evidence>
<dbReference type="RefSeq" id="WP_131613341.1">
    <property type="nucleotide sequence ID" value="NZ_PSZP01000008.1"/>
</dbReference>
<reference evidence="7 8" key="1">
    <citation type="submission" date="2018-02" db="EMBL/GenBank/DDBJ databases">
        <title>Mycoplasma marinum and Mycoplasma todarodis sp. nov., moderately halophilic and psychrotolerant mycoplasmas isolated from cephalopods.</title>
        <authorList>
            <person name="Viver T."/>
        </authorList>
    </citation>
    <scope>NUCLEOTIDE SEQUENCE [LARGE SCALE GENOMIC DNA]</scope>
    <source>
        <strain evidence="7 8">5H</strain>
    </source>
</reference>
<name>A0A4R0XWP4_9MOLU</name>
<dbReference type="EMBL" id="PSZP01000008">
    <property type="protein sequence ID" value="TCG11401.1"/>
    <property type="molecule type" value="Genomic_DNA"/>
</dbReference>
<dbReference type="Gene3D" id="3.30.1360.40">
    <property type="match status" value="1"/>
</dbReference>
<dbReference type="FunFam" id="3.30.1360.40:FF:000001">
    <property type="entry name" value="Ribosome-recycling factor"/>
    <property type="match status" value="1"/>
</dbReference>
<comment type="function">
    <text evidence="5">Responsible for the release of ribosomes from messenger RNA at the termination of protein biosynthesis. May increase the efficiency of translation by recycling ribosomes from one round of translation to another.</text>
</comment>
<gene>
    <name evidence="5" type="primary">frr</name>
    <name evidence="7" type="ORF">C4B25_01750</name>
</gene>
<dbReference type="HAMAP" id="MF_00040">
    <property type="entry name" value="RRF"/>
    <property type="match status" value="1"/>
</dbReference>
<dbReference type="FunFam" id="1.10.132.20:FF:000001">
    <property type="entry name" value="Ribosome-recycling factor"/>
    <property type="match status" value="1"/>
</dbReference>
<evidence type="ECO:0000256" key="4">
    <source>
        <dbReference type="ARBA" id="ARBA00022917"/>
    </source>
</evidence>
<keyword evidence="8" id="KW-1185">Reference proteome</keyword>
<evidence type="ECO:0000256" key="5">
    <source>
        <dbReference type="HAMAP-Rule" id="MF_00040"/>
    </source>
</evidence>
<dbReference type="SUPFAM" id="SSF55194">
    <property type="entry name" value="Ribosome recycling factor, RRF"/>
    <property type="match status" value="1"/>
</dbReference>